<keyword evidence="11" id="KW-1185">Reference proteome</keyword>
<keyword evidence="4 8" id="KW-0288">FMN</keyword>
<evidence type="ECO:0000256" key="6">
    <source>
        <dbReference type="ARBA" id="ARBA00023002"/>
    </source>
</evidence>
<keyword evidence="3 8" id="KW-0285">Flavoprotein</keyword>
<evidence type="ECO:0000256" key="3">
    <source>
        <dbReference type="ARBA" id="ARBA00022630"/>
    </source>
</evidence>
<dbReference type="InterPro" id="IPR029479">
    <property type="entry name" value="Nitroreductase"/>
</dbReference>
<evidence type="ECO:0000256" key="1">
    <source>
        <dbReference type="ARBA" id="ARBA00001917"/>
    </source>
</evidence>
<dbReference type="PANTHER" id="PTHR43821">
    <property type="entry name" value="NAD(P)H NITROREDUCTASE YDJA-RELATED"/>
    <property type="match status" value="1"/>
</dbReference>
<dbReference type="InterPro" id="IPR026021">
    <property type="entry name" value="YdjA-like"/>
</dbReference>
<evidence type="ECO:0000313" key="10">
    <source>
        <dbReference type="EMBL" id="QXH34495.1"/>
    </source>
</evidence>
<comment type="cofactor">
    <cofactor evidence="1 8">
        <name>FMN</name>
        <dbReference type="ChEBI" id="CHEBI:58210"/>
    </cofactor>
</comment>
<evidence type="ECO:0000256" key="2">
    <source>
        <dbReference type="ARBA" id="ARBA00007118"/>
    </source>
</evidence>
<evidence type="ECO:0000259" key="9">
    <source>
        <dbReference type="Pfam" id="PF00881"/>
    </source>
</evidence>
<accession>A0ABX8M8L2</accession>
<keyword evidence="7 8" id="KW-0520">NAD</keyword>
<evidence type="ECO:0000313" key="11">
    <source>
        <dbReference type="Proteomes" id="UP001047646"/>
    </source>
</evidence>
<name>A0ABX8M8L2_9PSED</name>
<dbReference type="PIRSF" id="PIRSF000232">
    <property type="entry name" value="YdjA"/>
    <property type="match status" value="1"/>
</dbReference>
<dbReference type="RefSeq" id="WP_217849132.1">
    <property type="nucleotide sequence ID" value="NZ_CP077073.1"/>
</dbReference>
<protein>
    <recommendedName>
        <fullName evidence="8">Putative NAD(P)H nitroreductase</fullName>
        <ecNumber evidence="8">1.-.-.-</ecNumber>
    </recommendedName>
</protein>
<proteinExistence type="inferred from homology"/>
<dbReference type="EC" id="1.-.-.-" evidence="8"/>
<organism evidence="10 11">
    <name type="scientific">Pseudomonas muyukensis</name>
    <dbReference type="NCBI Taxonomy" id="2842357"/>
    <lineage>
        <taxon>Bacteria</taxon>
        <taxon>Pseudomonadati</taxon>
        <taxon>Pseudomonadota</taxon>
        <taxon>Gammaproteobacteria</taxon>
        <taxon>Pseudomonadales</taxon>
        <taxon>Pseudomonadaceae</taxon>
        <taxon>Pseudomonas</taxon>
    </lineage>
</organism>
<dbReference type="PANTHER" id="PTHR43821:SF1">
    <property type="entry name" value="NAD(P)H NITROREDUCTASE YDJA-RELATED"/>
    <property type="match status" value="1"/>
</dbReference>
<gene>
    <name evidence="10" type="ORF">KSS95_20460</name>
</gene>
<evidence type="ECO:0000256" key="8">
    <source>
        <dbReference type="PIRNR" id="PIRNR000232"/>
    </source>
</evidence>
<keyword evidence="6 8" id="KW-0560">Oxidoreductase</keyword>
<dbReference type="Pfam" id="PF00881">
    <property type="entry name" value="Nitroreductase"/>
    <property type="match status" value="1"/>
</dbReference>
<dbReference type="Proteomes" id="UP001047646">
    <property type="component" value="Chromosome"/>
</dbReference>
<dbReference type="NCBIfam" id="NF008088">
    <property type="entry name" value="PRK10828.1"/>
    <property type="match status" value="1"/>
</dbReference>
<evidence type="ECO:0000256" key="7">
    <source>
        <dbReference type="ARBA" id="ARBA00023027"/>
    </source>
</evidence>
<evidence type="ECO:0000256" key="5">
    <source>
        <dbReference type="ARBA" id="ARBA00022857"/>
    </source>
</evidence>
<evidence type="ECO:0000256" key="4">
    <source>
        <dbReference type="ARBA" id="ARBA00022643"/>
    </source>
</evidence>
<reference evidence="10" key="1">
    <citation type="journal article" date="2021" name="Microorganisms">
        <title>The Ever-Expanding Pseudomonas Genus: Description of 43 New Species and Partition of the Pseudomonas putida Group.</title>
        <authorList>
            <person name="Girard L."/>
            <person name="Lood C."/>
            <person name="Hofte M."/>
            <person name="Vandamme P."/>
            <person name="Rokni-Zadeh H."/>
            <person name="van Noort V."/>
            <person name="Lavigne R."/>
            <person name="De Mot R."/>
        </authorList>
    </citation>
    <scope>NUCLEOTIDE SEQUENCE</scope>
    <source>
        <strain evidence="10">COW39</strain>
    </source>
</reference>
<feature type="domain" description="Nitroreductase" evidence="9">
    <location>
        <begin position="11"/>
        <end position="162"/>
    </location>
</feature>
<dbReference type="EMBL" id="CP077073">
    <property type="protein sequence ID" value="QXH34495.1"/>
    <property type="molecule type" value="Genomic_DNA"/>
</dbReference>
<dbReference type="InterPro" id="IPR052530">
    <property type="entry name" value="NAD(P)H_nitroreductase"/>
</dbReference>
<dbReference type="CDD" id="cd02135">
    <property type="entry name" value="YdjA-like"/>
    <property type="match status" value="1"/>
</dbReference>
<comment type="similarity">
    <text evidence="2 8">Belongs to the nitroreductase family.</text>
</comment>
<keyword evidence="5 8" id="KW-0521">NADP</keyword>
<sequence>MEALDALLNRVSVPRLSEPAPNAAQREALFQAALRAPDHGQLRPWRFLTIEGQGREKLGELFAQAVQAKGDAAQAALDKARAMPLRAPLLIVVIARLQEHFKVPKIEQRLAAGCAAHGILIAAHAQGIGAVWRTGDMAFDAHVHKGLGLEANEEVIGYLYVGTPMGEPRTAPVLDTAQYVNAWGE</sequence>